<evidence type="ECO:0000256" key="2">
    <source>
        <dbReference type="ARBA" id="ARBA00005619"/>
    </source>
</evidence>
<organism evidence="12">
    <name type="scientific">Strongyloides ratti</name>
    <name type="common">Parasitic roundworm</name>
    <dbReference type="NCBI Taxonomy" id="34506"/>
    <lineage>
        <taxon>Eukaryota</taxon>
        <taxon>Metazoa</taxon>
        <taxon>Ecdysozoa</taxon>
        <taxon>Nematoda</taxon>
        <taxon>Chromadorea</taxon>
        <taxon>Rhabditida</taxon>
        <taxon>Tylenchina</taxon>
        <taxon>Panagrolaimomorpha</taxon>
        <taxon>Strongyloidoidea</taxon>
        <taxon>Strongyloididae</taxon>
        <taxon>Strongyloides</taxon>
    </lineage>
</organism>
<dbReference type="RefSeq" id="XP_024502802.1">
    <property type="nucleotide sequence ID" value="XM_024648868.1"/>
</dbReference>
<dbReference type="OMA" id="MNGVKVT"/>
<keyword evidence="13" id="KW-1185">Reference proteome</keyword>
<dbReference type="WormBase" id="SRAE_1000186100">
    <property type="protein sequence ID" value="SRP09374"/>
    <property type="gene ID" value="WBGene00258471"/>
</dbReference>
<dbReference type="CTD" id="36375966"/>
<dbReference type="OrthoDB" id="41266at2759"/>
<dbReference type="EMBL" id="LN609528">
    <property type="protein sequence ID" value="CEF63601.1"/>
    <property type="molecule type" value="Genomic_DNA"/>
</dbReference>
<proteinExistence type="inferred from homology"/>
<evidence type="ECO:0000256" key="4">
    <source>
        <dbReference type="ARBA" id="ARBA00022692"/>
    </source>
</evidence>
<dbReference type="GeneID" id="36375966"/>
<evidence type="ECO:0000256" key="1">
    <source>
        <dbReference type="ARBA" id="ARBA00004389"/>
    </source>
</evidence>
<dbReference type="WBParaSite" id="SRAE_1000186100.1">
    <property type="protein sequence ID" value="SRAE_1000186100.1"/>
    <property type="gene ID" value="WBGene00258471"/>
</dbReference>
<protein>
    <recommendedName>
        <fullName evidence="3">Signal recognition particle receptor subunit beta</fullName>
    </recommendedName>
</protein>
<reference evidence="12 13" key="1">
    <citation type="submission" date="2014-09" db="EMBL/GenBank/DDBJ databases">
        <authorList>
            <person name="Martin A.A."/>
        </authorList>
    </citation>
    <scope>NUCLEOTIDE SEQUENCE</scope>
    <source>
        <strain evidence="13">ED321</strain>
        <strain evidence="12">ED321 Heterogonic</strain>
    </source>
</reference>
<dbReference type="InterPro" id="IPR027417">
    <property type="entry name" value="P-loop_NTPase"/>
</dbReference>
<reference evidence="14" key="2">
    <citation type="submission" date="2020-12" db="UniProtKB">
        <authorList>
            <consortium name="WormBaseParasite"/>
        </authorList>
    </citation>
    <scope>IDENTIFICATION</scope>
</reference>
<evidence type="ECO:0000313" key="13">
    <source>
        <dbReference type="Proteomes" id="UP000035682"/>
    </source>
</evidence>
<evidence type="ECO:0000256" key="6">
    <source>
        <dbReference type="ARBA" id="ARBA00022824"/>
    </source>
</evidence>
<keyword evidence="9 11" id="KW-0472">Membrane</keyword>
<dbReference type="AlphaFoldDB" id="A0A090L1D5"/>
<feature type="transmembrane region" description="Helical" evidence="11">
    <location>
        <begin position="12"/>
        <end position="34"/>
    </location>
</feature>
<gene>
    <name evidence="12 14 15" type="ORF">SRAE_1000186100</name>
</gene>
<comment type="similarity">
    <text evidence="2">Belongs to the SRP receptor beta subunit family.</text>
</comment>
<dbReference type="InterPro" id="IPR019009">
    <property type="entry name" value="SRP_receptor_beta_su"/>
</dbReference>
<evidence type="ECO:0000256" key="10">
    <source>
        <dbReference type="ARBA" id="ARBA00023170"/>
    </source>
</evidence>
<keyword evidence="8" id="KW-0342">GTP-binding</keyword>
<dbReference type="STRING" id="34506.A0A090L1D5"/>
<keyword evidence="7 11" id="KW-1133">Transmembrane helix</keyword>
<evidence type="ECO:0000256" key="7">
    <source>
        <dbReference type="ARBA" id="ARBA00022989"/>
    </source>
</evidence>
<accession>A0A090L1D5</accession>
<evidence type="ECO:0000256" key="8">
    <source>
        <dbReference type="ARBA" id="ARBA00023134"/>
    </source>
</evidence>
<evidence type="ECO:0000313" key="12">
    <source>
        <dbReference type="EMBL" id="CEF63601.1"/>
    </source>
</evidence>
<keyword evidence="5" id="KW-0547">Nucleotide-binding</keyword>
<evidence type="ECO:0000256" key="11">
    <source>
        <dbReference type="SAM" id="Phobius"/>
    </source>
</evidence>
<dbReference type="Gene3D" id="3.40.50.300">
    <property type="entry name" value="P-loop containing nucleotide triphosphate hydrolases"/>
    <property type="match status" value="1"/>
</dbReference>
<dbReference type="GO" id="GO:0005525">
    <property type="term" value="F:GTP binding"/>
    <property type="evidence" value="ECO:0007669"/>
    <property type="project" value="UniProtKB-KW"/>
</dbReference>
<dbReference type="Proteomes" id="UP000035682">
    <property type="component" value="Unplaced"/>
</dbReference>
<evidence type="ECO:0000256" key="5">
    <source>
        <dbReference type="ARBA" id="ARBA00022741"/>
    </source>
</evidence>
<evidence type="ECO:0000256" key="3">
    <source>
        <dbReference type="ARBA" id="ARBA00020256"/>
    </source>
</evidence>
<dbReference type="Pfam" id="PF09439">
    <property type="entry name" value="SRPRB"/>
    <property type="match status" value="1"/>
</dbReference>
<keyword evidence="6" id="KW-0256">Endoplasmic reticulum</keyword>
<evidence type="ECO:0000313" key="14">
    <source>
        <dbReference type="WBParaSite" id="SRAE_1000186100.1"/>
    </source>
</evidence>
<evidence type="ECO:0000313" key="15">
    <source>
        <dbReference type="WormBase" id="SRAE_1000186100"/>
    </source>
</evidence>
<comment type="subcellular location">
    <subcellularLocation>
        <location evidence="1">Endoplasmic reticulum membrane</location>
        <topology evidence="1">Single-pass membrane protein</topology>
    </subcellularLocation>
</comment>
<evidence type="ECO:0000256" key="9">
    <source>
        <dbReference type="ARBA" id="ARBA00023136"/>
    </source>
</evidence>
<dbReference type="GO" id="GO:0005789">
    <property type="term" value="C:endoplasmic reticulum membrane"/>
    <property type="evidence" value="ECO:0007669"/>
    <property type="project" value="UniProtKB-SubCell"/>
</dbReference>
<keyword evidence="4 11" id="KW-0812">Transmembrane</keyword>
<name>A0A090L1D5_STRRB</name>
<dbReference type="SUPFAM" id="SSF52540">
    <property type="entry name" value="P-loop containing nucleoside triphosphate hydrolases"/>
    <property type="match status" value="1"/>
</dbReference>
<keyword evidence="10 12" id="KW-0675">Receptor</keyword>
<sequence>MTLSPFFGFDYTILPLVLSVCIGFVTILIAYLVFKKASVRRNVFLIVGLSDSGKTQIFSKLISVDKKIQSYTSIQENIFDGKIPSSSKEISLVDFPGTLRLRSRLFARWLTSDLNTIRGIIFVVDSSTFTKQARDIAELLYDILVKTKSSVDIFVACNKQDILLSKNKSVIEKTLEKDLGLINKSRAASLDMTDGTKKSELLTETGENFKWEDLPRLKINFNETIANIDDNSDKKIDVTLLIQWINDLY</sequence>